<name>A0A2A6RER4_9CHLR</name>
<dbReference type="RefSeq" id="WP_097645634.1">
    <property type="nucleotide sequence ID" value="NZ_NQWI01000134.1"/>
</dbReference>
<reference evidence="2" key="1">
    <citation type="submission" date="2017-08" db="EMBL/GenBank/DDBJ databases">
        <authorList>
            <person name="Grouzdev D.S."/>
            <person name="Gaisin V.A."/>
            <person name="Rysina M.S."/>
            <person name="Gorlenko V.M."/>
        </authorList>
    </citation>
    <scope>NUCLEOTIDE SEQUENCE [LARGE SCALE GENOMIC DNA]</scope>
    <source>
        <strain evidence="2">Kir15-3F</strain>
    </source>
</reference>
<dbReference type="OrthoDB" id="467329at2"/>
<evidence type="ECO:0000313" key="1">
    <source>
        <dbReference type="EMBL" id="PDW01502.1"/>
    </source>
</evidence>
<dbReference type="AlphaFoldDB" id="A0A2A6RER4"/>
<comment type="caution">
    <text evidence="1">The sequence shown here is derived from an EMBL/GenBank/DDBJ whole genome shotgun (WGS) entry which is preliminary data.</text>
</comment>
<protein>
    <submittedName>
        <fullName evidence="1">Uncharacterized protein</fullName>
    </submittedName>
</protein>
<gene>
    <name evidence="1" type="ORF">CJ255_18805</name>
</gene>
<organism evidence="1 2">
    <name type="scientific">Candidatus Viridilinea mediisalina</name>
    <dbReference type="NCBI Taxonomy" id="2024553"/>
    <lineage>
        <taxon>Bacteria</taxon>
        <taxon>Bacillati</taxon>
        <taxon>Chloroflexota</taxon>
        <taxon>Chloroflexia</taxon>
        <taxon>Chloroflexales</taxon>
        <taxon>Chloroflexineae</taxon>
        <taxon>Oscillochloridaceae</taxon>
        <taxon>Candidatus Viridilinea</taxon>
    </lineage>
</organism>
<accession>A0A2A6RER4</accession>
<dbReference type="Proteomes" id="UP000220527">
    <property type="component" value="Unassembled WGS sequence"/>
</dbReference>
<sequence length="86" mass="9564">MTTVVKDSEAVIVIPVDAATAQAYTSASPEDQLRMQLMLRFHLRAWITDSCRPLHAIMDDIGQTAKVRGLTPEILEEILREEGLVS</sequence>
<dbReference type="EMBL" id="NQWI01000134">
    <property type="protein sequence ID" value="PDW01502.1"/>
    <property type="molecule type" value="Genomic_DNA"/>
</dbReference>
<proteinExistence type="predicted"/>
<keyword evidence="2" id="KW-1185">Reference proteome</keyword>
<evidence type="ECO:0000313" key="2">
    <source>
        <dbReference type="Proteomes" id="UP000220527"/>
    </source>
</evidence>